<dbReference type="InterPro" id="IPR011614">
    <property type="entry name" value="Catalase_core"/>
</dbReference>
<dbReference type="InterPro" id="IPR020835">
    <property type="entry name" value="Catalase_sf"/>
</dbReference>
<dbReference type="Pfam" id="PF00199">
    <property type="entry name" value="Catalase"/>
    <property type="match status" value="1"/>
</dbReference>
<protein>
    <recommendedName>
        <fullName evidence="7">Catalase-related peroxidase</fullName>
        <ecNumber evidence="7">1.11.1.-</ecNumber>
    </recommendedName>
</protein>
<dbReference type="SMART" id="SM01060">
    <property type="entry name" value="Catalase"/>
    <property type="match status" value="1"/>
</dbReference>
<dbReference type="EMBL" id="JAFBFI010000002">
    <property type="protein sequence ID" value="MBM7691455.1"/>
    <property type="molecule type" value="Genomic_DNA"/>
</dbReference>
<dbReference type="Gene3D" id="2.40.180.10">
    <property type="entry name" value="Catalase core domain"/>
    <property type="match status" value="1"/>
</dbReference>
<dbReference type="SUPFAM" id="SSF56634">
    <property type="entry name" value="Heme-dependent catalase-like"/>
    <property type="match status" value="1"/>
</dbReference>
<name>A0ABS2QEJ3_9BACI</name>
<proteinExistence type="inferred from homology"/>
<keyword evidence="10" id="KW-1185">Reference proteome</keyword>
<evidence type="ECO:0000256" key="7">
    <source>
        <dbReference type="PIRNR" id="PIRNR000296"/>
    </source>
</evidence>
<feature type="domain" description="Catalase core" evidence="8">
    <location>
        <begin position="5"/>
        <end position="310"/>
    </location>
</feature>
<keyword evidence="4 7" id="KW-0479">Metal-binding</keyword>
<evidence type="ECO:0000256" key="2">
    <source>
        <dbReference type="ARBA" id="ARBA00022559"/>
    </source>
</evidence>
<evidence type="ECO:0000313" key="10">
    <source>
        <dbReference type="Proteomes" id="UP000823486"/>
    </source>
</evidence>
<evidence type="ECO:0000256" key="6">
    <source>
        <dbReference type="ARBA" id="ARBA00023004"/>
    </source>
</evidence>
<organism evidence="9 10">
    <name type="scientific">Peribacillus deserti</name>
    <dbReference type="NCBI Taxonomy" id="673318"/>
    <lineage>
        <taxon>Bacteria</taxon>
        <taxon>Bacillati</taxon>
        <taxon>Bacillota</taxon>
        <taxon>Bacilli</taxon>
        <taxon>Bacillales</taxon>
        <taxon>Bacillaceae</taxon>
        <taxon>Peribacillus</taxon>
    </lineage>
</organism>
<keyword evidence="5 7" id="KW-0560">Oxidoreductase</keyword>
<accession>A0ABS2QEJ3</accession>
<sequence>MDSEKLPEFHRADESIDHIEEAAGKFPGLRRAHARGNCYEGIFKPNGRAALFTDAPHLQSEEVSVIVRFSNSSSNPNHSDGLTPPKGMAVQFALPNNQITNLVCTTIPLFFARTPETFIEVTKLMSTAKKGLPDIKALQKIAAKFPESKAFFKMIKEIRLPASYAMAQYFSIHAFYFINENGKRQAVKYLWEPDAGLSMYTKKEAAKLLHNYLDEELDQRLSNGPIGFNLNIQLGKENDPTDDPTVVWPGDRQQITIGHLAIHRKMDKCPEDLFFDPTVVPRGIECSEDPILHFRHHAYAVSYDRRLKNK</sequence>
<dbReference type="CDD" id="cd08153">
    <property type="entry name" value="srpA_like"/>
    <property type="match status" value="1"/>
</dbReference>
<dbReference type="InterPro" id="IPR018028">
    <property type="entry name" value="Catalase"/>
</dbReference>
<keyword evidence="6 7" id="KW-0408">Iron</keyword>
<comment type="function">
    <text evidence="7">Has an organic peroxide-dependent peroxidase activity.</text>
</comment>
<dbReference type="PANTHER" id="PTHR11465">
    <property type="entry name" value="CATALASE"/>
    <property type="match status" value="1"/>
</dbReference>
<comment type="similarity">
    <text evidence="1 7">Belongs to the catalase family.</text>
</comment>
<dbReference type="PIRSF" id="PIRSF000296">
    <property type="entry name" value="SrpA"/>
    <property type="match status" value="1"/>
</dbReference>
<reference evidence="9 10" key="1">
    <citation type="submission" date="2021-01" db="EMBL/GenBank/DDBJ databases">
        <title>Genomic Encyclopedia of Type Strains, Phase IV (KMG-IV): sequencing the most valuable type-strain genomes for metagenomic binning, comparative biology and taxonomic classification.</title>
        <authorList>
            <person name="Goeker M."/>
        </authorList>
    </citation>
    <scope>NUCLEOTIDE SEQUENCE [LARGE SCALE GENOMIC DNA]</scope>
    <source>
        <strain evidence="9 10">DSM 105482</strain>
    </source>
</reference>
<evidence type="ECO:0000313" key="9">
    <source>
        <dbReference type="EMBL" id="MBM7691455.1"/>
    </source>
</evidence>
<dbReference type="Gene3D" id="1.20.1280.120">
    <property type="match status" value="1"/>
</dbReference>
<dbReference type="RefSeq" id="WP_204538969.1">
    <property type="nucleotide sequence ID" value="NZ_JAFBFI010000002.1"/>
</dbReference>
<gene>
    <name evidence="9" type="ORF">JOC77_000860</name>
</gene>
<evidence type="ECO:0000256" key="1">
    <source>
        <dbReference type="ARBA" id="ARBA00005329"/>
    </source>
</evidence>
<dbReference type="PROSITE" id="PS51402">
    <property type="entry name" value="CATALASE_3"/>
    <property type="match status" value="1"/>
</dbReference>
<evidence type="ECO:0000259" key="8">
    <source>
        <dbReference type="SMART" id="SM01060"/>
    </source>
</evidence>
<keyword evidence="3 7" id="KW-0349">Heme</keyword>
<comment type="cofactor">
    <cofactor evidence="7">
        <name>heme</name>
        <dbReference type="ChEBI" id="CHEBI:30413"/>
    </cofactor>
</comment>
<dbReference type="GO" id="GO:0004096">
    <property type="term" value="F:catalase activity"/>
    <property type="evidence" value="ECO:0007669"/>
    <property type="project" value="UniProtKB-EC"/>
</dbReference>
<keyword evidence="2 7" id="KW-0575">Peroxidase</keyword>
<evidence type="ECO:0000256" key="5">
    <source>
        <dbReference type="ARBA" id="ARBA00023002"/>
    </source>
</evidence>
<evidence type="ECO:0000256" key="4">
    <source>
        <dbReference type="ARBA" id="ARBA00022723"/>
    </source>
</evidence>
<dbReference type="EC" id="1.11.1.-" evidence="7"/>
<dbReference type="PANTHER" id="PTHR11465:SF9">
    <property type="entry name" value="CATALASE"/>
    <property type="match status" value="1"/>
</dbReference>
<dbReference type="Proteomes" id="UP000823486">
    <property type="component" value="Unassembled WGS sequence"/>
</dbReference>
<evidence type="ECO:0000256" key="3">
    <source>
        <dbReference type="ARBA" id="ARBA00022617"/>
    </source>
</evidence>
<dbReference type="InterPro" id="IPR024168">
    <property type="entry name" value="Catalase_SrpA-type_pred"/>
</dbReference>
<comment type="caution">
    <text evidence="9">The sequence shown here is derived from an EMBL/GenBank/DDBJ whole genome shotgun (WGS) entry which is preliminary data.</text>
</comment>